<dbReference type="Ensembl" id="ENSSSCT00070032746.1">
    <property type="protein sequence ID" value="ENSSSCP00070027336.1"/>
    <property type="gene ID" value="ENSSSCG00070016613.1"/>
</dbReference>
<protein>
    <submittedName>
        <fullName evidence="2">Uncharacterized protein</fullName>
    </submittedName>
</protein>
<organism evidence="2 3">
    <name type="scientific">Sus scrofa</name>
    <name type="common">Pig</name>
    <dbReference type="NCBI Taxonomy" id="9823"/>
    <lineage>
        <taxon>Eukaryota</taxon>
        <taxon>Metazoa</taxon>
        <taxon>Chordata</taxon>
        <taxon>Craniata</taxon>
        <taxon>Vertebrata</taxon>
        <taxon>Euteleostomi</taxon>
        <taxon>Mammalia</taxon>
        <taxon>Eutheria</taxon>
        <taxon>Laurasiatheria</taxon>
        <taxon>Artiodactyla</taxon>
        <taxon>Suina</taxon>
        <taxon>Suidae</taxon>
        <taxon>Sus</taxon>
    </lineage>
</organism>
<sequence>ISRAQFPRRPPAPAQAPPTGRLPRGPAAPPPQHSLPLSGHPPINFTNLSSERNTEETAGPKEPPLTWVGVGGTVERSVSLPGRGSAVSPGGSLADVESISAMLPSLGGARSHAPLRPQRPAFLPTPLSLYRAGVGGVRPFSGSRPQIPGPRAYLGPVPASSSSSSLPPGPGSRIQTSWAQGPPVRGCSPVSVGVLHGTPPRPGPDPPVPQGPDWSAGVREERAKSPEGLWRAPAASGEPGGPGHGLPPQAPRTQPP</sequence>
<evidence type="ECO:0000313" key="3">
    <source>
        <dbReference type="Proteomes" id="UP000314985"/>
    </source>
</evidence>
<dbReference type="AlphaFoldDB" id="A0A4X1UFV4"/>
<evidence type="ECO:0000313" key="2">
    <source>
        <dbReference type="Ensembl" id="ENSSSCP00070027336.1"/>
    </source>
</evidence>
<reference evidence="2 3" key="1">
    <citation type="submission" date="2017-08" db="EMBL/GenBank/DDBJ databases">
        <title>USMARCv1.0.</title>
        <authorList>
            <person name="Hannum G.I."/>
            <person name="Koren S."/>
            <person name="Schroeder S.G."/>
            <person name="Chin S.C."/>
            <person name="Nonneman D.J."/>
            <person name="Becker S.A."/>
            <person name="Rosen B.D."/>
            <person name="Bickhart D.M."/>
            <person name="Putnam N.H."/>
            <person name="Green R.E."/>
            <person name="Tuggle C.K."/>
            <person name="Liu H."/>
            <person name="Rohrer G.A."/>
            <person name="Warr A."/>
            <person name="Hall R."/>
            <person name="Kim K."/>
            <person name="Hume D.A."/>
            <person name="Talbot R."/>
            <person name="Chow W."/>
            <person name="Howe K."/>
            <person name="Schwartz A.S."/>
            <person name="Watson M."/>
            <person name="Archibald A.L."/>
            <person name="Phillippy A.M."/>
            <person name="Smith T.P.L."/>
        </authorList>
    </citation>
    <scope>NUCLEOTIDE SEQUENCE [LARGE SCALE GENOMIC DNA]</scope>
</reference>
<proteinExistence type="predicted"/>
<accession>A0A4X1UFV4</accession>
<name>A0A4X1UFV4_PIG</name>
<dbReference type="Proteomes" id="UP000314985">
    <property type="component" value="Chromosome 3"/>
</dbReference>
<reference evidence="2" key="2">
    <citation type="submission" date="2025-08" db="UniProtKB">
        <authorList>
            <consortium name="Ensembl"/>
        </authorList>
    </citation>
    <scope>IDENTIFICATION</scope>
</reference>
<evidence type="ECO:0000256" key="1">
    <source>
        <dbReference type="SAM" id="MobiDB-lite"/>
    </source>
</evidence>
<feature type="compositionally biased region" description="Low complexity" evidence="1">
    <location>
        <begin position="155"/>
        <end position="166"/>
    </location>
</feature>
<feature type="region of interest" description="Disordered" evidence="1">
    <location>
        <begin position="1"/>
        <end position="92"/>
    </location>
</feature>
<feature type="region of interest" description="Disordered" evidence="1">
    <location>
        <begin position="139"/>
        <end position="256"/>
    </location>
</feature>
<feature type="compositionally biased region" description="Pro residues" evidence="1">
    <location>
        <begin position="199"/>
        <end position="210"/>
    </location>
</feature>